<dbReference type="EMBL" id="JAAGWZ010000004">
    <property type="protein sequence ID" value="NEM92387.1"/>
    <property type="molecule type" value="Genomic_DNA"/>
</dbReference>
<protein>
    <submittedName>
        <fullName evidence="1">OsmC family protein</fullName>
    </submittedName>
</protein>
<evidence type="ECO:0000313" key="1">
    <source>
        <dbReference type="EMBL" id="NEM92387.1"/>
    </source>
</evidence>
<dbReference type="PANTHER" id="PTHR35368:SF1">
    <property type="entry name" value="HYDROPEROXIDE REDUCTASE"/>
    <property type="match status" value="1"/>
</dbReference>
<dbReference type="Proteomes" id="UP000479756">
    <property type="component" value="Unassembled WGS sequence"/>
</dbReference>
<dbReference type="AlphaFoldDB" id="A0A7C9PPM8"/>
<dbReference type="SUPFAM" id="SSF82784">
    <property type="entry name" value="OsmC-like"/>
    <property type="match status" value="1"/>
</dbReference>
<dbReference type="InterPro" id="IPR015946">
    <property type="entry name" value="KH_dom-like_a/b"/>
</dbReference>
<dbReference type="PANTHER" id="PTHR35368">
    <property type="entry name" value="HYDROPEROXIDE REDUCTASE"/>
    <property type="match status" value="1"/>
</dbReference>
<comment type="caution">
    <text evidence="1">The sequence shown here is derived from an EMBL/GenBank/DDBJ whole genome shotgun (WGS) entry which is preliminary data.</text>
</comment>
<keyword evidence="2" id="KW-1185">Reference proteome</keyword>
<dbReference type="Pfam" id="PF02566">
    <property type="entry name" value="OsmC"/>
    <property type="match status" value="1"/>
</dbReference>
<dbReference type="RefSeq" id="WP_163474424.1">
    <property type="nucleotide sequence ID" value="NZ_JAAGWZ010000004.1"/>
</dbReference>
<organism evidence="1 2">
    <name type="scientific">Galbitalea soli</name>
    <dbReference type="NCBI Taxonomy" id="1268042"/>
    <lineage>
        <taxon>Bacteria</taxon>
        <taxon>Bacillati</taxon>
        <taxon>Actinomycetota</taxon>
        <taxon>Actinomycetes</taxon>
        <taxon>Micrococcales</taxon>
        <taxon>Microbacteriaceae</taxon>
        <taxon>Galbitalea</taxon>
    </lineage>
</organism>
<gene>
    <name evidence="1" type="ORF">G3T37_13605</name>
</gene>
<dbReference type="InterPro" id="IPR036102">
    <property type="entry name" value="OsmC/Ohrsf"/>
</dbReference>
<accession>A0A7C9PPM8</accession>
<dbReference type="InterPro" id="IPR003718">
    <property type="entry name" value="OsmC/Ohr_fam"/>
</dbReference>
<sequence length="183" mass="19420">MTLLDTLSAPSVTADERAERLTTAGTAWNERIAANTANAQLTYRVSGDSEGAVATLIRAGKHEFYVDEPAALAGDDIAASPVEFALAALISCQVVVYRLYAQALGIQLDEIDIKSEGDLDARTLFAIDGGPRAGFTAVRLAITVTGPESEERYQELRAAVDAHCPVLDLFQNPTPVTATLVKA</sequence>
<dbReference type="InterPro" id="IPR052924">
    <property type="entry name" value="OsmC/Ohr_hydroprdx_reductase"/>
</dbReference>
<dbReference type="Gene3D" id="3.30.300.20">
    <property type="match status" value="1"/>
</dbReference>
<reference evidence="1 2" key="1">
    <citation type="journal article" date="2014" name="Int. J. Syst. Evol. Microbiol.">
        <title>Description of Galbitalea soli gen. nov., sp. nov., and Frondihabitans sucicola sp. nov.</title>
        <authorList>
            <person name="Kim S.J."/>
            <person name="Lim J.M."/>
            <person name="Ahn J.H."/>
            <person name="Weon H.Y."/>
            <person name="Hamada M."/>
            <person name="Suzuki K."/>
            <person name="Ahn T.Y."/>
            <person name="Kwon S.W."/>
        </authorList>
    </citation>
    <scope>NUCLEOTIDE SEQUENCE [LARGE SCALE GENOMIC DNA]</scope>
    <source>
        <strain evidence="1 2">NBRC 108727</strain>
    </source>
</reference>
<name>A0A7C9PPM8_9MICO</name>
<proteinExistence type="predicted"/>
<evidence type="ECO:0000313" key="2">
    <source>
        <dbReference type="Proteomes" id="UP000479756"/>
    </source>
</evidence>